<organism evidence="3">
    <name type="scientific">viral metagenome</name>
    <dbReference type="NCBI Taxonomy" id="1070528"/>
    <lineage>
        <taxon>unclassified sequences</taxon>
        <taxon>metagenomes</taxon>
        <taxon>organismal metagenomes</taxon>
    </lineage>
</organism>
<evidence type="ECO:0000256" key="2">
    <source>
        <dbReference type="SAM" id="MobiDB-lite"/>
    </source>
</evidence>
<evidence type="ECO:0000313" key="3">
    <source>
        <dbReference type="EMBL" id="QHS94785.1"/>
    </source>
</evidence>
<name>A0A6C0BQQ6_9ZZZZ</name>
<feature type="compositionally biased region" description="Basic residues" evidence="2">
    <location>
        <begin position="517"/>
        <end position="534"/>
    </location>
</feature>
<feature type="region of interest" description="Disordered" evidence="2">
    <location>
        <begin position="313"/>
        <end position="361"/>
    </location>
</feature>
<proteinExistence type="predicted"/>
<feature type="compositionally biased region" description="Acidic residues" evidence="2">
    <location>
        <begin position="273"/>
        <end position="283"/>
    </location>
</feature>
<evidence type="ECO:0000256" key="1">
    <source>
        <dbReference type="SAM" id="Coils"/>
    </source>
</evidence>
<feature type="compositionally biased region" description="Low complexity" evidence="2">
    <location>
        <begin position="248"/>
        <end position="265"/>
    </location>
</feature>
<dbReference type="AlphaFoldDB" id="A0A6C0BQQ6"/>
<feature type="coiled-coil region" evidence="1">
    <location>
        <begin position="50"/>
        <end position="192"/>
    </location>
</feature>
<keyword evidence="1" id="KW-0175">Coiled coil</keyword>
<feature type="region of interest" description="Disordered" evidence="2">
    <location>
        <begin position="233"/>
        <end position="301"/>
    </location>
</feature>
<feature type="region of interest" description="Disordered" evidence="2">
    <location>
        <begin position="494"/>
        <end position="534"/>
    </location>
</feature>
<reference evidence="3" key="1">
    <citation type="journal article" date="2020" name="Nature">
        <title>Giant virus diversity and host interactions through global metagenomics.</title>
        <authorList>
            <person name="Schulz F."/>
            <person name="Roux S."/>
            <person name="Paez-Espino D."/>
            <person name="Jungbluth S."/>
            <person name="Walsh D.A."/>
            <person name="Denef V.J."/>
            <person name="McMahon K.D."/>
            <person name="Konstantinidis K.T."/>
            <person name="Eloe-Fadrosh E.A."/>
            <person name="Kyrpides N.C."/>
            <person name="Woyke T."/>
        </authorList>
    </citation>
    <scope>NUCLEOTIDE SEQUENCE</scope>
    <source>
        <strain evidence="3">GVMAG-M-3300018428-16</strain>
    </source>
</reference>
<dbReference type="EMBL" id="MN739233">
    <property type="protein sequence ID" value="QHS94785.1"/>
    <property type="molecule type" value="Genomic_DNA"/>
</dbReference>
<feature type="compositionally biased region" description="Polar residues" evidence="2">
    <location>
        <begin position="317"/>
        <end position="342"/>
    </location>
</feature>
<sequence>MERVQTKMKELEDNLSTYNGTMDTFYTRALNKIETIKGFITRIRSDIAQYQRIQKEYSDSQVRVATLQNQIEELGTQIQRLQQANDDLRQGQNANEQLRNQLAQLQEDYQSLIKEKADLQRDLGIANRGNENKDTVIQDYRRQIEAKDHEIAKKQNELEANASNLENMRGQLERARIELDEERGRESGLEEQMNAYGDRIERLNNILIELSSDHRTEEVQEGLDYIIGQLTELTNNSGSDGPGGQGGPDNSIRSSSSAPGSQPDSEPGTQPDSEPEPQPEPEPESGPGVGPDSGSRPGTADSQFEQLNLKRLGDNIGTGSSEEGTKKSAQNEQKHTSVQQPDTTRHPRHPRQLQPINPVKGYDMNNKEIIIPFSPDVNQTDRNARKKAIEKIVNDVFRDMRITKDQMITSNNKVDYPHTIRMKADINISTERKIEMRKKVRENLMNWQNEYTNSQNKKQPFKDFYLQPTEYDIETGNHDPFEVEFPFFDSTQYKIPMTRGGKSKGKKTRRKQEGKSKNKTIRYKRRKNRKQSKK</sequence>
<protein>
    <submittedName>
        <fullName evidence="3">Uncharacterized protein</fullName>
    </submittedName>
</protein>
<accession>A0A6C0BQQ6</accession>
<feature type="compositionally biased region" description="Basic residues" evidence="2">
    <location>
        <begin position="501"/>
        <end position="510"/>
    </location>
</feature>